<name>A0A1V2ZZV9_9GAMM</name>
<dbReference type="Proteomes" id="UP000189177">
    <property type="component" value="Unassembled WGS sequence"/>
</dbReference>
<protein>
    <recommendedName>
        <fullName evidence="4">FAD/FMN-containing dehydrogenase</fullName>
    </recommendedName>
</protein>
<dbReference type="OrthoDB" id="5786920at2"/>
<evidence type="ECO:0000256" key="1">
    <source>
        <dbReference type="SAM" id="SignalP"/>
    </source>
</evidence>
<feature type="chain" id="PRO_5010692099" description="FAD/FMN-containing dehydrogenase" evidence="1">
    <location>
        <begin position="29"/>
        <end position="167"/>
    </location>
</feature>
<dbReference type="STRING" id="252474.B1A74_05030"/>
<dbReference type="EMBL" id="MUZR01000013">
    <property type="protein sequence ID" value="OOC10640.1"/>
    <property type="molecule type" value="Genomic_DNA"/>
</dbReference>
<evidence type="ECO:0000313" key="2">
    <source>
        <dbReference type="EMBL" id="OOC10640.1"/>
    </source>
</evidence>
<comment type="caution">
    <text evidence="2">The sequence shown here is derived from an EMBL/GenBank/DDBJ whole genome shotgun (WGS) entry which is preliminary data.</text>
</comment>
<keyword evidence="1" id="KW-0732">Signal</keyword>
<gene>
    <name evidence="2" type="ORF">B1A74_05030</name>
</gene>
<dbReference type="AlphaFoldDB" id="A0A1V2ZZV9"/>
<organism evidence="2 3">
    <name type="scientific">Thioalkalivibrio halophilus</name>
    <dbReference type="NCBI Taxonomy" id="252474"/>
    <lineage>
        <taxon>Bacteria</taxon>
        <taxon>Pseudomonadati</taxon>
        <taxon>Pseudomonadota</taxon>
        <taxon>Gammaproteobacteria</taxon>
        <taxon>Chromatiales</taxon>
        <taxon>Ectothiorhodospiraceae</taxon>
        <taxon>Thioalkalivibrio</taxon>
    </lineage>
</organism>
<accession>A0A1V2ZZV9</accession>
<proteinExistence type="predicted"/>
<evidence type="ECO:0008006" key="4">
    <source>
        <dbReference type="Google" id="ProtNLM"/>
    </source>
</evidence>
<reference evidence="2 3" key="1">
    <citation type="submission" date="2017-02" db="EMBL/GenBank/DDBJ databases">
        <title>Genomic diversity within the haloalkaliphilic genus Thioalkalivibrio.</title>
        <authorList>
            <person name="Ahn A.-C."/>
            <person name="Meier-Kolthoff J."/>
            <person name="Overmars L."/>
            <person name="Richter M."/>
            <person name="Woyke T."/>
            <person name="Sorokin D.Y."/>
            <person name="Muyzer G."/>
        </authorList>
    </citation>
    <scope>NUCLEOTIDE SEQUENCE [LARGE SCALE GENOMIC DNA]</scope>
    <source>
        <strain evidence="2 3">HL17</strain>
    </source>
</reference>
<dbReference type="RefSeq" id="WP_028492309.1">
    <property type="nucleotide sequence ID" value="NZ_MUZR01000013.1"/>
</dbReference>
<sequence length="167" mass="17438">MQALSVLKKTVVLSAGLGLLLAAAPAAADLSEGDAFPDVTLNDQHGEPLELPGDARVVLMTVEMAPADITNDVLGDMGPEAIEEAGIRYVADTHGMPPFVLENVVMPRMQERPYRTGVTEGPGDMGFMPHQRDHVSVVFLDGEGTVTGTGAAASEAALRQMLEGAGD</sequence>
<evidence type="ECO:0000313" key="3">
    <source>
        <dbReference type="Proteomes" id="UP000189177"/>
    </source>
</evidence>
<keyword evidence="3" id="KW-1185">Reference proteome</keyword>
<feature type="signal peptide" evidence="1">
    <location>
        <begin position="1"/>
        <end position="28"/>
    </location>
</feature>